<dbReference type="PRINTS" id="PR00759">
    <property type="entry name" value="BASICPTASE"/>
</dbReference>
<dbReference type="SMART" id="SM00131">
    <property type="entry name" value="KU"/>
    <property type="match status" value="1"/>
</dbReference>
<evidence type="ECO:0000256" key="5">
    <source>
        <dbReference type="ARBA" id="ARBA00022900"/>
    </source>
</evidence>
<keyword evidence="5" id="KW-0722">Serine protease inhibitor</keyword>
<feature type="signal peptide" evidence="9">
    <location>
        <begin position="1"/>
        <end position="20"/>
    </location>
</feature>
<evidence type="ECO:0000256" key="2">
    <source>
        <dbReference type="ARBA" id="ARBA00022525"/>
    </source>
</evidence>
<evidence type="ECO:0000256" key="7">
    <source>
        <dbReference type="ARBA" id="ARBA00023240"/>
    </source>
</evidence>
<evidence type="ECO:0000256" key="9">
    <source>
        <dbReference type="SAM" id="SignalP"/>
    </source>
</evidence>
<dbReference type="InterPro" id="IPR020901">
    <property type="entry name" value="Prtase_inh_Kunz-CS"/>
</dbReference>
<evidence type="ECO:0000256" key="8">
    <source>
        <dbReference type="ARBA" id="ARBA00034146"/>
    </source>
</evidence>
<organism evidence="11 12">
    <name type="scientific">Leptotrombidium deliense</name>
    <dbReference type="NCBI Taxonomy" id="299467"/>
    <lineage>
        <taxon>Eukaryota</taxon>
        <taxon>Metazoa</taxon>
        <taxon>Ecdysozoa</taxon>
        <taxon>Arthropoda</taxon>
        <taxon>Chelicerata</taxon>
        <taxon>Arachnida</taxon>
        <taxon>Acari</taxon>
        <taxon>Acariformes</taxon>
        <taxon>Trombidiformes</taxon>
        <taxon>Prostigmata</taxon>
        <taxon>Anystina</taxon>
        <taxon>Parasitengona</taxon>
        <taxon>Trombiculoidea</taxon>
        <taxon>Trombiculidae</taxon>
        <taxon>Leptotrombidium</taxon>
    </lineage>
</organism>
<dbReference type="FunFam" id="4.10.410.10:FF:000020">
    <property type="entry name" value="Collagen, type VI, alpha 3"/>
    <property type="match status" value="1"/>
</dbReference>
<evidence type="ECO:0000256" key="3">
    <source>
        <dbReference type="ARBA" id="ARBA00022690"/>
    </source>
</evidence>
<reference evidence="11 12" key="1">
    <citation type="journal article" date="2018" name="Gigascience">
        <title>Genomes of trombidid mites reveal novel predicted allergens and laterally-transferred genes associated with secondary metabolism.</title>
        <authorList>
            <person name="Dong X."/>
            <person name="Chaisiri K."/>
            <person name="Xia D."/>
            <person name="Armstrong S.D."/>
            <person name="Fang Y."/>
            <person name="Donnelly M.J."/>
            <person name="Kadowaki T."/>
            <person name="McGarry J.W."/>
            <person name="Darby A.C."/>
            <person name="Makepeace B.L."/>
        </authorList>
    </citation>
    <scope>NUCLEOTIDE SEQUENCE [LARGE SCALE GENOMIC DNA]</scope>
    <source>
        <strain evidence="11">UoL-UT</strain>
    </source>
</reference>
<keyword evidence="6" id="KW-1015">Disulfide bond</keyword>
<dbReference type="VEuPathDB" id="VectorBase:LDEU005066"/>
<dbReference type="PROSITE" id="PS50279">
    <property type="entry name" value="BPTI_KUNITZ_2"/>
    <property type="match status" value="1"/>
</dbReference>
<evidence type="ECO:0000313" key="11">
    <source>
        <dbReference type="EMBL" id="RWS26974.1"/>
    </source>
</evidence>
<evidence type="ECO:0000256" key="6">
    <source>
        <dbReference type="ARBA" id="ARBA00023157"/>
    </source>
</evidence>
<accession>A0A443SHG9</accession>
<dbReference type="Pfam" id="PF00014">
    <property type="entry name" value="Kunitz_BPTI"/>
    <property type="match status" value="1"/>
</dbReference>
<feature type="chain" id="PRO_5019058778" description="BPTI/Kunitz inhibitor domain-containing protein" evidence="9">
    <location>
        <begin position="21"/>
        <end position="92"/>
    </location>
</feature>
<sequence>MKSILVFCVIVALVIANSDARDKRCSLQPKQNGVAGRQCKAYIPSWSYNEKTDLCEFFIYGGCGGNENRFASPDVCIEICNASGVAENNETF</sequence>
<keyword evidence="8" id="KW-1203">Blood coagulation cascade inhibiting toxin</keyword>
<evidence type="ECO:0000256" key="4">
    <source>
        <dbReference type="ARBA" id="ARBA00022737"/>
    </source>
</evidence>
<keyword evidence="9" id="KW-0732">Signal</keyword>
<comment type="subcellular location">
    <subcellularLocation>
        <location evidence="1">Secreted</location>
    </subcellularLocation>
</comment>
<dbReference type="OrthoDB" id="4473401at2759"/>
<keyword evidence="7" id="KW-0800">Toxin</keyword>
<dbReference type="PANTHER" id="PTHR10083:SF376">
    <property type="entry name" value="SERINE PEPTIDASE INHIBITOR, KUNITZ TYPE, 3"/>
    <property type="match status" value="1"/>
</dbReference>
<evidence type="ECO:0000256" key="1">
    <source>
        <dbReference type="ARBA" id="ARBA00004613"/>
    </source>
</evidence>
<dbReference type="STRING" id="299467.A0A443SHG9"/>
<dbReference type="SUPFAM" id="SSF57362">
    <property type="entry name" value="BPTI-like"/>
    <property type="match status" value="1"/>
</dbReference>
<feature type="domain" description="BPTI/Kunitz inhibitor" evidence="10">
    <location>
        <begin position="25"/>
        <end position="80"/>
    </location>
</feature>
<evidence type="ECO:0000313" key="12">
    <source>
        <dbReference type="Proteomes" id="UP000288716"/>
    </source>
</evidence>
<keyword evidence="3" id="KW-0646">Protease inhibitor</keyword>
<dbReference type="GO" id="GO:0004867">
    <property type="term" value="F:serine-type endopeptidase inhibitor activity"/>
    <property type="evidence" value="ECO:0007669"/>
    <property type="project" value="UniProtKB-KW"/>
</dbReference>
<keyword evidence="7" id="KW-1199">Hemostasis impairing toxin</keyword>
<dbReference type="InterPro" id="IPR002223">
    <property type="entry name" value="Kunitz_BPTI"/>
</dbReference>
<dbReference type="AlphaFoldDB" id="A0A443SHG9"/>
<dbReference type="PANTHER" id="PTHR10083">
    <property type="entry name" value="KUNITZ-TYPE PROTEASE INHIBITOR-RELATED"/>
    <property type="match status" value="1"/>
</dbReference>
<dbReference type="GO" id="GO:0005615">
    <property type="term" value="C:extracellular space"/>
    <property type="evidence" value="ECO:0007669"/>
    <property type="project" value="TreeGrafter"/>
</dbReference>
<keyword evidence="4" id="KW-0677">Repeat</keyword>
<comment type="caution">
    <text evidence="11">The sequence shown here is derived from an EMBL/GenBank/DDBJ whole genome shotgun (WGS) entry which is preliminary data.</text>
</comment>
<dbReference type="EMBL" id="NCKV01002342">
    <property type="protein sequence ID" value="RWS26974.1"/>
    <property type="molecule type" value="Genomic_DNA"/>
</dbReference>
<keyword evidence="2" id="KW-0964">Secreted</keyword>
<gene>
    <name evidence="11" type="ORF">B4U80_08391</name>
</gene>
<proteinExistence type="predicted"/>
<dbReference type="InterPro" id="IPR036880">
    <property type="entry name" value="Kunitz_BPTI_sf"/>
</dbReference>
<name>A0A443SHG9_9ACAR</name>
<dbReference type="PROSITE" id="PS00280">
    <property type="entry name" value="BPTI_KUNITZ_1"/>
    <property type="match status" value="1"/>
</dbReference>
<dbReference type="Proteomes" id="UP000288716">
    <property type="component" value="Unassembled WGS sequence"/>
</dbReference>
<dbReference type="Gene3D" id="4.10.410.10">
    <property type="entry name" value="Pancreatic trypsin inhibitor Kunitz domain"/>
    <property type="match status" value="1"/>
</dbReference>
<protein>
    <recommendedName>
        <fullName evidence="10">BPTI/Kunitz inhibitor domain-containing protein</fullName>
    </recommendedName>
</protein>
<dbReference type="InterPro" id="IPR050098">
    <property type="entry name" value="TFPI/VKTCI-like"/>
</dbReference>
<evidence type="ECO:0000259" key="10">
    <source>
        <dbReference type="PROSITE" id="PS50279"/>
    </source>
</evidence>
<keyword evidence="12" id="KW-1185">Reference proteome</keyword>